<sequence>MTVTVEWTATALLNLADILDYVREQSPQGADTLAVEIQAKTGRIAADPKLFRVGRVRGTREAVVTENYLLVYRIVGDVAQILNVLHTRRQWPAHKGRR</sequence>
<dbReference type="NCBIfam" id="TIGR02385">
    <property type="entry name" value="RelE_StbE"/>
    <property type="match status" value="1"/>
</dbReference>
<dbReference type="Proteomes" id="UP000494119">
    <property type="component" value="Unassembled WGS sequence"/>
</dbReference>
<keyword evidence="2" id="KW-1277">Toxin-antitoxin system</keyword>
<proteinExistence type="inferred from homology"/>
<dbReference type="AlphaFoldDB" id="A0A6J5GIB5"/>
<evidence type="ECO:0008006" key="5">
    <source>
        <dbReference type="Google" id="ProtNLM"/>
    </source>
</evidence>
<comment type="similarity">
    <text evidence="1">Belongs to the RelE toxin family.</text>
</comment>
<dbReference type="RefSeq" id="WP_175197023.1">
    <property type="nucleotide sequence ID" value="NZ_CADIKL010000030.1"/>
</dbReference>
<organism evidence="3 4">
    <name type="scientific">Paraburkholderia caffeinitolerans</name>
    <dbReference type="NCBI Taxonomy" id="1723730"/>
    <lineage>
        <taxon>Bacteria</taxon>
        <taxon>Pseudomonadati</taxon>
        <taxon>Pseudomonadota</taxon>
        <taxon>Betaproteobacteria</taxon>
        <taxon>Burkholderiales</taxon>
        <taxon>Burkholderiaceae</taxon>
        <taxon>Paraburkholderia</taxon>
    </lineage>
</organism>
<dbReference type="PANTHER" id="PTHR33755">
    <property type="entry name" value="TOXIN PARE1-RELATED"/>
    <property type="match status" value="1"/>
</dbReference>
<dbReference type="InterPro" id="IPR007712">
    <property type="entry name" value="RelE/ParE_toxin"/>
</dbReference>
<dbReference type="InterPro" id="IPR051803">
    <property type="entry name" value="TA_system_RelE-like_toxin"/>
</dbReference>
<reference evidence="3 4" key="1">
    <citation type="submission" date="2020-04" db="EMBL/GenBank/DDBJ databases">
        <authorList>
            <person name="De Canck E."/>
        </authorList>
    </citation>
    <scope>NUCLEOTIDE SEQUENCE [LARGE SCALE GENOMIC DNA]</scope>
    <source>
        <strain evidence="3 4">LMG 28688</strain>
    </source>
</reference>
<dbReference type="Gene3D" id="3.30.2310.20">
    <property type="entry name" value="RelE-like"/>
    <property type="match status" value="1"/>
</dbReference>
<gene>
    <name evidence="3" type="ORF">LMG28688_04958</name>
</gene>
<dbReference type="EMBL" id="CADIKL010000030">
    <property type="protein sequence ID" value="CAB3799598.1"/>
    <property type="molecule type" value="Genomic_DNA"/>
</dbReference>
<accession>A0A6J5GIB5</accession>
<protein>
    <recommendedName>
        <fullName evidence="5">Toxin RelE2</fullName>
    </recommendedName>
</protein>
<keyword evidence="4" id="KW-1185">Reference proteome</keyword>
<evidence type="ECO:0000313" key="3">
    <source>
        <dbReference type="EMBL" id="CAB3799598.1"/>
    </source>
</evidence>
<name>A0A6J5GIB5_9BURK</name>
<dbReference type="Pfam" id="PF05016">
    <property type="entry name" value="ParE_toxin"/>
    <property type="match status" value="1"/>
</dbReference>
<evidence type="ECO:0000256" key="2">
    <source>
        <dbReference type="ARBA" id="ARBA00022649"/>
    </source>
</evidence>
<evidence type="ECO:0000313" key="4">
    <source>
        <dbReference type="Proteomes" id="UP000494119"/>
    </source>
</evidence>
<dbReference type="InterPro" id="IPR035093">
    <property type="entry name" value="RelE/ParE_toxin_dom_sf"/>
</dbReference>
<evidence type="ECO:0000256" key="1">
    <source>
        <dbReference type="ARBA" id="ARBA00006226"/>
    </source>
</evidence>